<protein>
    <submittedName>
        <fullName evidence="3">Uncharacterized protein</fullName>
    </submittedName>
</protein>
<dbReference type="FunFam" id="3.30.565.10:FF:000014">
    <property type="entry name" value="Mismatch repair endonuclease pms1, putative"/>
    <property type="match status" value="1"/>
</dbReference>
<dbReference type="PANTHER" id="PTHR10073">
    <property type="entry name" value="DNA MISMATCH REPAIR PROTEIN MLH, PMS, MUTL"/>
    <property type="match status" value="1"/>
</dbReference>
<evidence type="ECO:0000313" key="4">
    <source>
        <dbReference type="Proteomes" id="UP000706124"/>
    </source>
</evidence>
<dbReference type="SUPFAM" id="SSF54211">
    <property type="entry name" value="Ribosomal protein S5 domain 2-like"/>
    <property type="match status" value="1"/>
</dbReference>
<gene>
    <name evidence="3" type="ORF">E4U60_007134</name>
</gene>
<name>A0A9P7SE01_9HYPO</name>
<dbReference type="InterPro" id="IPR036890">
    <property type="entry name" value="HATPase_C_sf"/>
</dbReference>
<evidence type="ECO:0000256" key="1">
    <source>
        <dbReference type="ARBA" id="ARBA00006082"/>
    </source>
</evidence>
<evidence type="ECO:0000313" key="3">
    <source>
        <dbReference type="EMBL" id="KAG5930246.1"/>
    </source>
</evidence>
<dbReference type="PROSITE" id="PS00058">
    <property type="entry name" value="DNA_MISMATCH_REPAIR_1"/>
    <property type="match status" value="1"/>
</dbReference>
<dbReference type="GO" id="GO:0005524">
    <property type="term" value="F:ATP binding"/>
    <property type="evidence" value="ECO:0007669"/>
    <property type="project" value="InterPro"/>
</dbReference>
<dbReference type="PANTHER" id="PTHR10073:SF52">
    <property type="entry name" value="MISMATCH REPAIR ENDONUCLEASE PMS2"/>
    <property type="match status" value="1"/>
</dbReference>
<dbReference type="GO" id="GO:0032389">
    <property type="term" value="C:MutLalpha complex"/>
    <property type="evidence" value="ECO:0007669"/>
    <property type="project" value="TreeGrafter"/>
</dbReference>
<dbReference type="GO" id="GO:0061982">
    <property type="term" value="P:meiosis I cell cycle process"/>
    <property type="evidence" value="ECO:0007669"/>
    <property type="project" value="UniProtKB-ARBA"/>
</dbReference>
<organism evidence="3 4">
    <name type="scientific">Claviceps pazoutovae</name>
    <dbReference type="NCBI Taxonomy" id="1649127"/>
    <lineage>
        <taxon>Eukaryota</taxon>
        <taxon>Fungi</taxon>
        <taxon>Dikarya</taxon>
        <taxon>Ascomycota</taxon>
        <taxon>Pezizomycotina</taxon>
        <taxon>Sordariomycetes</taxon>
        <taxon>Hypocreomycetidae</taxon>
        <taxon>Hypocreales</taxon>
        <taxon>Clavicipitaceae</taxon>
        <taxon>Claviceps</taxon>
    </lineage>
</organism>
<dbReference type="GO" id="GO:0006298">
    <property type="term" value="P:mismatch repair"/>
    <property type="evidence" value="ECO:0007669"/>
    <property type="project" value="InterPro"/>
</dbReference>
<dbReference type="CDD" id="cd16926">
    <property type="entry name" value="HATPase_MutL-MLH-PMS-like"/>
    <property type="match status" value="1"/>
</dbReference>
<dbReference type="AlphaFoldDB" id="A0A9P7SE01"/>
<dbReference type="OrthoDB" id="10263226at2759"/>
<comment type="similarity">
    <text evidence="1">Belongs to the DNA mismatch repair MutL/HexB family.</text>
</comment>
<reference evidence="3 4" key="1">
    <citation type="journal article" date="2020" name="bioRxiv">
        <title>Whole genome comparisons of ergot fungi reveals the divergence and evolution of species within the genus Claviceps are the result of varying mechanisms driving genome evolution and host range expansion.</title>
        <authorList>
            <person name="Wyka S.A."/>
            <person name="Mondo S.J."/>
            <person name="Liu M."/>
            <person name="Dettman J."/>
            <person name="Nalam V."/>
            <person name="Broders K.D."/>
        </authorList>
    </citation>
    <scope>NUCLEOTIDE SEQUENCE [LARGE SCALE GENOMIC DNA]</scope>
    <source>
        <strain evidence="3 4">CCC 1485</strain>
    </source>
</reference>
<dbReference type="Gene3D" id="3.30.230.10">
    <property type="match status" value="1"/>
</dbReference>
<dbReference type="NCBIfam" id="TIGR00585">
    <property type="entry name" value="mutl"/>
    <property type="match status" value="1"/>
</dbReference>
<dbReference type="SUPFAM" id="SSF55874">
    <property type="entry name" value="ATPase domain of HSP90 chaperone/DNA topoisomerase II/histidine kinase"/>
    <property type="match status" value="1"/>
</dbReference>
<dbReference type="Gene3D" id="3.30.565.10">
    <property type="entry name" value="Histidine kinase-like ATPase, C-terminal domain"/>
    <property type="match status" value="1"/>
</dbReference>
<dbReference type="InterPro" id="IPR020568">
    <property type="entry name" value="Ribosomal_Su5_D2-typ_SF"/>
</dbReference>
<dbReference type="InterPro" id="IPR002099">
    <property type="entry name" value="MutL/Mlh/PMS"/>
</dbReference>
<evidence type="ECO:0000256" key="2">
    <source>
        <dbReference type="ARBA" id="ARBA00022763"/>
    </source>
</evidence>
<comment type="caution">
    <text evidence="3">The sequence shown here is derived from an EMBL/GenBank/DDBJ whole genome shotgun (WGS) entry which is preliminary data.</text>
</comment>
<dbReference type="Pfam" id="PF13589">
    <property type="entry name" value="HATPase_c_3"/>
    <property type="match status" value="1"/>
</dbReference>
<keyword evidence="4" id="KW-1185">Reference proteome</keyword>
<dbReference type="GO" id="GO:0140664">
    <property type="term" value="F:ATP-dependent DNA damage sensor activity"/>
    <property type="evidence" value="ECO:0007669"/>
    <property type="project" value="InterPro"/>
</dbReference>
<keyword evidence="2" id="KW-0227">DNA damage</keyword>
<dbReference type="EMBL" id="SRPO01000762">
    <property type="protein sequence ID" value="KAG5930246.1"/>
    <property type="molecule type" value="Genomic_DNA"/>
</dbReference>
<proteinExistence type="inferred from homology"/>
<dbReference type="GO" id="GO:0030983">
    <property type="term" value="F:mismatched DNA binding"/>
    <property type="evidence" value="ECO:0007669"/>
    <property type="project" value="InterPro"/>
</dbReference>
<dbReference type="Proteomes" id="UP000706124">
    <property type="component" value="Unassembled WGS sequence"/>
</dbReference>
<accession>A0A9P7SE01</accession>
<dbReference type="InterPro" id="IPR038973">
    <property type="entry name" value="MutL/Mlh/Pms-like"/>
</dbReference>
<dbReference type="InterPro" id="IPR014721">
    <property type="entry name" value="Ribsml_uS5_D2-typ_fold_subgr"/>
</dbReference>
<dbReference type="InterPro" id="IPR014762">
    <property type="entry name" value="DNA_mismatch_repair_CS"/>
</dbReference>
<dbReference type="GO" id="GO:0016887">
    <property type="term" value="F:ATP hydrolysis activity"/>
    <property type="evidence" value="ECO:0007669"/>
    <property type="project" value="InterPro"/>
</dbReference>
<sequence>MAASIKPIDDNSINLLQSGQVIVDLCSVVKELIENSVDSGANNIDVRFKNQGLDRIEVQDNGSGIPPADHAFIALKHHTSKLSCYSDISSLRTFGFRGEALASLCALSHLSITTCIESDVPKGRRLSFDTSGKLSSTTLSAAQRGTTVSVENLFHKLPVRRQELERNIKREWHRVIALLNQYACIQTNLKFSVSQQPSKGKRVLLFSTNGNQTTRENIINIFGSKAVSSLVPLDILLEMESFRAKPSMQGSHLLHQPSKQTFNEVYKSYNYSQSPFIFADIQLDTNMYDVNERYLTVMTIDFRPL</sequence>